<feature type="compositionally biased region" description="Basic and acidic residues" evidence="1">
    <location>
        <begin position="382"/>
        <end position="397"/>
    </location>
</feature>
<feature type="compositionally biased region" description="Acidic residues" evidence="1">
    <location>
        <begin position="457"/>
        <end position="469"/>
    </location>
</feature>
<proteinExistence type="predicted"/>
<feature type="compositionally biased region" description="Low complexity" evidence="1">
    <location>
        <begin position="279"/>
        <end position="295"/>
    </location>
</feature>
<organism evidence="2 3">
    <name type="scientific">Aquilegia coerulea</name>
    <name type="common">Rocky mountain columbine</name>
    <dbReference type="NCBI Taxonomy" id="218851"/>
    <lineage>
        <taxon>Eukaryota</taxon>
        <taxon>Viridiplantae</taxon>
        <taxon>Streptophyta</taxon>
        <taxon>Embryophyta</taxon>
        <taxon>Tracheophyta</taxon>
        <taxon>Spermatophyta</taxon>
        <taxon>Magnoliopsida</taxon>
        <taxon>Ranunculales</taxon>
        <taxon>Ranunculaceae</taxon>
        <taxon>Thalictroideae</taxon>
        <taxon>Aquilegia</taxon>
    </lineage>
</organism>
<evidence type="ECO:0000313" key="2">
    <source>
        <dbReference type="EMBL" id="PIA30686.1"/>
    </source>
</evidence>
<dbReference type="SUPFAM" id="SSF81995">
    <property type="entry name" value="beta-sandwich domain of Sec23/24"/>
    <property type="match status" value="1"/>
</dbReference>
<dbReference type="STRING" id="218851.A0A2G5CHC7"/>
<feature type="compositionally biased region" description="Basic and acidic residues" evidence="1">
    <location>
        <begin position="447"/>
        <end position="456"/>
    </location>
</feature>
<dbReference type="PANTHER" id="PTHR31008:SF0">
    <property type="entry name" value="CSL1"/>
    <property type="match status" value="1"/>
</dbReference>
<dbReference type="PANTHER" id="PTHR31008">
    <property type="entry name" value="COP1-INTERACTING PROTEIN-RELATED"/>
    <property type="match status" value="1"/>
</dbReference>
<feature type="region of interest" description="Disordered" evidence="1">
    <location>
        <begin position="564"/>
        <end position="589"/>
    </location>
</feature>
<dbReference type="InParanoid" id="A0A2G5CHC7"/>
<dbReference type="AlphaFoldDB" id="A0A2G5CHC7"/>
<dbReference type="FunCoup" id="A0A2G5CHC7">
    <property type="interactions" value="6"/>
</dbReference>
<gene>
    <name evidence="2" type="ORF">AQUCO_05400056v1</name>
</gene>
<accession>A0A2G5CHC7</accession>
<feature type="compositionally biased region" description="Basic residues" evidence="1">
    <location>
        <begin position="489"/>
        <end position="499"/>
    </location>
</feature>
<name>A0A2G5CHC7_AQUCA</name>
<feature type="region of interest" description="Disordered" evidence="1">
    <location>
        <begin position="366"/>
        <end position="527"/>
    </location>
</feature>
<keyword evidence="3" id="KW-1185">Reference proteome</keyword>
<evidence type="ECO:0000256" key="1">
    <source>
        <dbReference type="SAM" id="MobiDB-lite"/>
    </source>
</evidence>
<feature type="compositionally biased region" description="Basic and acidic residues" evidence="1">
    <location>
        <begin position="412"/>
        <end position="423"/>
    </location>
</feature>
<feature type="compositionally biased region" description="Polar residues" evidence="1">
    <location>
        <begin position="296"/>
        <end position="319"/>
    </location>
</feature>
<dbReference type="OrthoDB" id="2020180at2759"/>
<feature type="region of interest" description="Disordered" evidence="1">
    <location>
        <begin position="259"/>
        <end position="319"/>
    </location>
</feature>
<feature type="compositionally biased region" description="Basic residues" evidence="1">
    <location>
        <begin position="369"/>
        <end position="381"/>
    </location>
</feature>
<dbReference type="EMBL" id="KZ305071">
    <property type="protein sequence ID" value="PIA30686.1"/>
    <property type="molecule type" value="Genomic_DNA"/>
</dbReference>
<feature type="compositionally biased region" description="Polar residues" evidence="1">
    <location>
        <begin position="500"/>
        <end position="513"/>
    </location>
</feature>
<evidence type="ECO:0000313" key="3">
    <source>
        <dbReference type="Proteomes" id="UP000230069"/>
    </source>
</evidence>
<protein>
    <submittedName>
        <fullName evidence="2">Uncharacterized protein</fullName>
    </submittedName>
</protein>
<reference evidence="2 3" key="1">
    <citation type="submission" date="2017-09" db="EMBL/GenBank/DDBJ databases">
        <title>WGS assembly of Aquilegia coerulea Goldsmith.</title>
        <authorList>
            <person name="Hodges S."/>
            <person name="Kramer E."/>
            <person name="Nordborg M."/>
            <person name="Tomkins J."/>
            <person name="Borevitz J."/>
            <person name="Derieg N."/>
            <person name="Yan J."/>
            <person name="Mihaltcheva S."/>
            <person name="Hayes R.D."/>
            <person name="Rokhsar D."/>
        </authorList>
    </citation>
    <scope>NUCLEOTIDE SEQUENCE [LARGE SCALE GENOMIC DNA]</scope>
    <source>
        <strain evidence="3">cv. Goldsmith</strain>
    </source>
</reference>
<sequence length="602" mass="67408">MDANTHLDYALFQLTPTRTRCDLVVFYGSKKEKIASGLVEPFISHLKYAKEQIPKGGYSITLRPPTSDSSWFSKGTLERFVRFVSTPEVLERFVTIEKEITQIEGSVQSNELLNKDTTGLIEEVADDNANKSIVPFKPKVEEKSKDGTVQEENSKHRLQRVLETRKAVLRKEQAMAYYRAFVAGYEMECIDDLIAFADAFGASRLRDACISFKELCYKKHNDGLWMDELAAMEACAQPELPYLGTSGIILTTENNNPGQSIMQNFQNGGLPNGQLEPNGSGEASVSESAASHASSDINQGQMPPTTSQPQFPMSWPNQHPQFMYNFPNHQMSPYQGYPFPGVQIPPQYQGNMQWPPNREAYGDRIRETSHRRKSSSKKKVKSPNEKESHISEQDEHTASSGSTSEGEMDAYVQHDKKHSSAEKQHKRSGKNSSRMVVIRNINYITSKRKDGEKMDASDESSLDEDEVIDGEVLKQSVEDAVGSLEKHKSTTRHSKKKSGNKTLNTSNGSINDVNQDDNDSSEGAKTNENWGAFQNLLLREDDSVRNVVDTQQTLDVRDEYFTIQSTESGPPLATRHSEEFESEQGTKQRMTATDLVVLSGEG</sequence>
<feature type="compositionally biased region" description="Polar residues" evidence="1">
    <location>
        <begin position="259"/>
        <end position="269"/>
    </location>
</feature>
<dbReference type="Proteomes" id="UP000230069">
    <property type="component" value="Unassembled WGS sequence"/>
</dbReference>